<feature type="transmembrane region" description="Helical" evidence="1">
    <location>
        <begin position="43"/>
        <end position="62"/>
    </location>
</feature>
<dbReference type="EMBL" id="JADBEO010000035">
    <property type="protein sequence ID" value="MDR4307890.1"/>
    <property type="molecule type" value="Genomic_DNA"/>
</dbReference>
<keyword evidence="1" id="KW-0812">Transmembrane</keyword>
<feature type="domain" description="DUF1468" evidence="2">
    <location>
        <begin position="9"/>
        <end position="151"/>
    </location>
</feature>
<feature type="transmembrane region" description="Helical" evidence="1">
    <location>
        <begin position="163"/>
        <end position="182"/>
    </location>
</feature>
<dbReference type="InterPro" id="IPR009936">
    <property type="entry name" value="DUF1468"/>
</dbReference>
<dbReference type="RefSeq" id="WP_309393173.1">
    <property type="nucleotide sequence ID" value="NZ_JADBEO010000035.1"/>
</dbReference>
<name>A0ABU1DIF4_9HYPH</name>
<evidence type="ECO:0000256" key="1">
    <source>
        <dbReference type="SAM" id="Phobius"/>
    </source>
</evidence>
<organism evidence="3 4">
    <name type="scientific">Chelatococcus sambhunathii</name>
    <dbReference type="NCBI Taxonomy" id="363953"/>
    <lineage>
        <taxon>Bacteria</taxon>
        <taxon>Pseudomonadati</taxon>
        <taxon>Pseudomonadota</taxon>
        <taxon>Alphaproteobacteria</taxon>
        <taxon>Hyphomicrobiales</taxon>
        <taxon>Chelatococcaceae</taxon>
        <taxon>Chelatococcus</taxon>
    </lineage>
</organism>
<evidence type="ECO:0000313" key="4">
    <source>
        <dbReference type="Proteomes" id="UP001181622"/>
    </source>
</evidence>
<proteinExistence type="predicted"/>
<protein>
    <submittedName>
        <fullName evidence="3">Tripartite tricarboxylate transporter TctB family protein</fullName>
    </submittedName>
</protein>
<accession>A0ABU1DIF4</accession>
<reference evidence="3" key="1">
    <citation type="submission" date="2020-10" db="EMBL/GenBank/DDBJ databases">
        <authorList>
            <person name="Abbas A."/>
            <person name="Razzaq R."/>
            <person name="Waqas M."/>
            <person name="Abbas N."/>
            <person name="Nielsen T.K."/>
            <person name="Hansen L.H."/>
            <person name="Hussain S."/>
            <person name="Shahid M."/>
        </authorList>
    </citation>
    <scope>NUCLEOTIDE SEQUENCE</scope>
    <source>
        <strain evidence="3">S14</strain>
    </source>
</reference>
<keyword evidence="1" id="KW-0472">Membrane</keyword>
<feature type="transmembrane region" description="Helical" evidence="1">
    <location>
        <begin position="124"/>
        <end position="143"/>
    </location>
</feature>
<feature type="transmembrane region" description="Helical" evidence="1">
    <location>
        <begin position="7"/>
        <end position="23"/>
    </location>
</feature>
<sequence length="184" mass="19442">MQINVKDAASGAIFILIAAWFAFETQELQVGTPLRMGPGFFPLLLAGVLALLGAIILVKGVLKGKRSEMTGVPWRGGFLILLAPIVFGFVVRGFAPLSIPPLGLVPAVALAILISSFASRRTTVFMAVTMTVLLTIFCLAVFQKLLGLPIPPFAGPLEWLNPYVDAAFAPFGAAWAALKSVFGG</sequence>
<comment type="caution">
    <text evidence="3">The sequence shown here is derived from an EMBL/GenBank/DDBJ whole genome shotgun (WGS) entry which is preliminary data.</text>
</comment>
<feature type="transmembrane region" description="Helical" evidence="1">
    <location>
        <begin position="74"/>
        <end position="91"/>
    </location>
</feature>
<keyword evidence="4" id="KW-1185">Reference proteome</keyword>
<keyword evidence="1" id="KW-1133">Transmembrane helix</keyword>
<feature type="transmembrane region" description="Helical" evidence="1">
    <location>
        <begin position="97"/>
        <end position="117"/>
    </location>
</feature>
<gene>
    <name evidence="3" type="ORF">IHQ68_14800</name>
</gene>
<evidence type="ECO:0000259" key="2">
    <source>
        <dbReference type="Pfam" id="PF07331"/>
    </source>
</evidence>
<evidence type="ECO:0000313" key="3">
    <source>
        <dbReference type="EMBL" id="MDR4307890.1"/>
    </source>
</evidence>
<dbReference type="Proteomes" id="UP001181622">
    <property type="component" value="Unassembled WGS sequence"/>
</dbReference>
<dbReference type="Pfam" id="PF07331">
    <property type="entry name" value="TctB"/>
    <property type="match status" value="1"/>
</dbReference>